<reference evidence="2 3" key="1">
    <citation type="submission" date="2019-03" db="EMBL/GenBank/DDBJ databases">
        <title>Subsurface microbial communities from deep shales in Ohio and West Virginia, USA.</title>
        <authorList>
            <person name="Wrighton K."/>
        </authorList>
    </citation>
    <scope>NUCLEOTIDE SEQUENCE [LARGE SCALE GENOMIC DNA]</scope>
    <source>
        <strain evidence="2 3">MSL 6dP</strain>
    </source>
</reference>
<evidence type="ECO:0000313" key="2">
    <source>
        <dbReference type="EMBL" id="TDX46777.1"/>
    </source>
</evidence>
<sequence>MNRPKNFKSKALEIYNSIKSSKNSELEKAIEKAVEKQNFKNHEEKEEEIIKLRQQVKEIIAENRKKEAKINKMLEMDDLDNLEDIRETMKEDYEVATPKERERLANKIIFLAESIKDNEFLAKKTLEHFNYYREKMITRNLKEKDMGTNLTNIN</sequence>
<feature type="coiled-coil region" evidence="1">
    <location>
        <begin position="42"/>
        <end position="76"/>
    </location>
</feature>
<dbReference type="EMBL" id="SOEG01000036">
    <property type="protein sequence ID" value="TDX46777.1"/>
    <property type="molecule type" value="Genomic_DNA"/>
</dbReference>
<evidence type="ECO:0000256" key="1">
    <source>
        <dbReference type="SAM" id="Coils"/>
    </source>
</evidence>
<dbReference type="RefSeq" id="WP_134118543.1">
    <property type="nucleotide sequence ID" value="NZ_SOEG01000036.1"/>
</dbReference>
<dbReference type="Proteomes" id="UP000295832">
    <property type="component" value="Unassembled WGS sequence"/>
</dbReference>
<protein>
    <submittedName>
        <fullName evidence="2">Uncharacterized protein</fullName>
    </submittedName>
</protein>
<proteinExistence type="predicted"/>
<keyword evidence="3" id="KW-1185">Reference proteome</keyword>
<comment type="caution">
    <text evidence="2">The sequence shown here is derived from an EMBL/GenBank/DDBJ whole genome shotgun (WGS) entry which is preliminary data.</text>
</comment>
<name>A0A4R8GXQ3_9FIRM</name>
<gene>
    <name evidence="2" type="ORF">C7959_1369</name>
</gene>
<accession>A0A4R8GXQ3</accession>
<organism evidence="2 3">
    <name type="scientific">Orenia marismortui</name>
    <dbReference type="NCBI Taxonomy" id="46469"/>
    <lineage>
        <taxon>Bacteria</taxon>
        <taxon>Bacillati</taxon>
        <taxon>Bacillota</taxon>
        <taxon>Clostridia</taxon>
        <taxon>Halanaerobiales</taxon>
        <taxon>Halobacteroidaceae</taxon>
        <taxon>Orenia</taxon>
    </lineage>
</organism>
<evidence type="ECO:0000313" key="3">
    <source>
        <dbReference type="Proteomes" id="UP000295832"/>
    </source>
</evidence>
<keyword evidence="1" id="KW-0175">Coiled coil</keyword>
<dbReference type="AlphaFoldDB" id="A0A4R8GXQ3"/>